<dbReference type="Proteomes" id="UP000503088">
    <property type="component" value="Chromosome"/>
</dbReference>
<evidence type="ECO:0008006" key="3">
    <source>
        <dbReference type="Google" id="ProtNLM"/>
    </source>
</evidence>
<dbReference type="SUPFAM" id="SSF52540">
    <property type="entry name" value="P-loop containing nucleoside triphosphate hydrolases"/>
    <property type="match status" value="1"/>
</dbReference>
<dbReference type="EMBL" id="CP048104">
    <property type="protein sequence ID" value="QKG85168.1"/>
    <property type="molecule type" value="Genomic_DNA"/>
</dbReference>
<organism evidence="1 2">
    <name type="scientific">Kroppenstedtia pulmonis</name>
    <dbReference type="NCBI Taxonomy" id="1380685"/>
    <lineage>
        <taxon>Bacteria</taxon>
        <taxon>Bacillati</taxon>
        <taxon>Bacillota</taxon>
        <taxon>Bacilli</taxon>
        <taxon>Bacillales</taxon>
        <taxon>Thermoactinomycetaceae</taxon>
        <taxon>Kroppenstedtia</taxon>
    </lineage>
</organism>
<dbReference type="KEGG" id="kpul:GXN76_12265"/>
<dbReference type="Pfam" id="PF13469">
    <property type="entry name" value="Sulfotransfer_3"/>
    <property type="match status" value="1"/>
</dbReference>
<proteinExistence type="predicted"/>
<accession>A0A7D3XSL1</accession>
<keyword evidence="2" id="KW-1185">Reference proteome</keyword>
<name>A0A7D3XSL1_9BACL</name>
<protein>
    <recommendedName>
        <fullName evidence="3">Sulfotransferase family protein</fullName>
    </recommendedName>
</protein>
<dbReference type="InterPro" id="IPR027417">
    <property type="entry name" value="P-loop_NTPase"/>
</dbReference>
<evidence type="ECO:0000313" key="2">
    <source>
        <dbReference type="Proteomes" id="UP000503088"/>
    </source>
</evidence>
<gene>
    <name evidence="1" type="ORF">GXN76_12265</name>
</gene>
<evidence type="ECO:0000313" key="1">
    <source>
        <dbReference type="EMBL" id="QKG85168.1"/>
    </source>
</evidence>
<dbReference type="RefSeq" id="WP_173223568.1">
    <property type="nucleotide sequence ID" value="NZ_CP048104.1"/>
</dbReference>
<reference evidence="1 2" key="1">
    <citation type="submission" date="2020-01" db="EMBL/GenBank/DDBJ databases">
        <authorList>
            <person name="Gulvik C.A."/>
            <person name="Batra D.G."/>
        </authorList>
    </citation>
    <scope>NUCLEOTIDE SEQUENCE [LARGE SCALE GENOMIC DNA]</scope>
    <source>
        <strain evidence="1 2">W9323</strain>
    </source>
</reference>
<dbReference type="InterPro" id="IPR014556">
    <property type="entry name" value="UCP029407"/>
</dbReference>
<dbReference type="AlphaFoldDB" id="A0A7D3XSL1"/>
<dbReference type="PIRSF" id="PIRSF029407">
    <property type="entry name" value="UCP029407"/>
    <property type="match status" value="1"/>
</dbReference>
<dbReference type="Gene3D" id="3.40.50.300">
    <property type="entry name" value="P-loop containing nucleotide triphosphate hydrolases"/>
    <property type="match status" value="1"/>
</dbReference>
<sequence>MSRSKAVCILGMHRSGTSVMSRAVNLLGADLGNKAELLPPGKANPKGFWEHTGIIKLNHRMLRTFGRSWDSTVPLPDRWWESSRTQPIRKELKRLIQRDFERKRLWAWKDPRTCLVIPLWQSVLREMNTDLIYVIMVRNPLDVAASLYKRNGFTLKKSLNIWAHYTLSALYWTSGAKRVIVHYDQLISDWESQLKRVSSTLDIPWPKRENQLKRSMESFLDPKLQHNKSTLKELDIKGISNPVKMIYRLCLQGGDTRSNLEGRKMKEQVKHLYKHFHRLSRMTQQPKALIAKKNHNP</sequence>